<feature type="non-terminal residue" evidence="2">
    <location>
        <position position="145"/>
    </location>
</feature>
<evidence type="ECO:0000313" key="3">
    <source>
        <dbReference type="Proteomes" id="UP000270094"/>
    </source>
</evidence>
<reference evidence="2 3" key="1">
    <citation type="submission" date="2018-11" db="EMBL/GenBank/DDBJ databases">
        <authorList>
            <consortium name="Pathogen Informatics"/>
        </authorList>
    </citation>
    <scope>NUCLEOTIDE SEQUENCE [LARGE SCALE GENOMIC DNA]</scope>
</reference>
<dbReference type="AlphaFoldDB" id="A0A3P7JDI1"/>
<accession>A0A3P7JDI1</accession>
<organism evidence="2 3">
    <name type="scientific">Strongylus vulgaris</name>
    <name type="common">Blood worm</name>
    <dbReference type="NCBI Taxonomy" id="40348"/>
    <lineage>
        <taxon>Eukaryota</taxon>
        <taxon>Metazoa</taxon>
        <taxon>Ecdysozoa</taxon>
        <taxon>Nematoda</taxon>
        <taxon>Chromadorea</taxon>
        <taxon>Rhabditida</taxon>
        <taxon>Rhabditina</taxon>
        <taxon>Rhabditomorpha</taxon>
        <taxon>Strongyloidea</taxon>
        <taxon>Strongylidae</taxon>
        <taxon>Strongylus</taxon>
    </lineage>
</organism>
<keyword evidence="3" id="KW-1185">Reference proteome</keyword>
<sequence>MEVQNRDVYERHLTEIDTWASEFQGQEDIALEAVQSLHIALEEGNMSVSNKSSSITCALDGTCSKASDFNERLKVKREHHLVQDLRDRLSIINKDVTAMVDEHWIPPQKSGNTPAKSHRSIAEDDDIPNVPKKEFVLRSNGFETE</sequence>
<gene>
    <name evidence="2" type="ORF">SVUK_LOCUS16384</name>
</gene>
<feature type="region of interest" description="Disordered" evidence="1">
    <location>
        <begin position="104"/>
        <end position="132"/>
    </location>
</feature>
<evidence type="ECO:0000256" key="1">
    <source>
        <dbReference type="SAM" id="MobiDB-lite"/>
    </source>
</evidence>
<dbReference type="OrthoDB" id="10574639at2759"/>
<protein>
    <submittedName>
        <fullName evidence="2">Uncharacterized protein</fullName>
    </submittedName>
</protein>
<name>A0A3P7JDI1_STRVU</name>
<proteinExistence type="predicted"/>
<evidence type="ECO:0000313" key="2">
    <source>
        <dbReference type="EMBL" id="VDM81386.1"/>
    </source>
</evidence>
<dbReference type="EMBL" id="UYYB01112631">
    <property type="protein sequence ID" value="VDM81386.1"/>
    <property type="molecule type" value="Genomic_DNA"/>
</dbReference>
<dbReference type="Proteomes" id="UP000270094">
    <property type="component" value="Unassembled WGS sequence"/>
</dbReference>